<evidence type="ECO:0000256" key="1">
    <source>
        <dbReference type="SAM" id="SignalP"/>
    </source>
</evidence>
<comment type="caution">
    <text evidence="2">The sequence shown here is derived from an EMBL/GenBank/DDBJ whole genome shotgun (WGS) entry which is preliminary data.</text>
</comment>
<dbReference type="EMBL" id="JAKKPZ010000056">
    <property type="protein sequence ID" value="KAI1705449.1"/>
    <property type="molecule type" value="Genomic_DNA"/>
</dbReference>
<sequence>MSKAGILFCLIISSTLELSNAAKTIDKVQEEIKECIEDFGNSQFKECLENTVNSPYCDETYWYFWGRRSFMSEPHKVWSITSALTLADLFVHTTTKEAENSYAALSDNDKKALATLYQEMQLEKRKIQERYFSLCEFKAYLDRKSEFDEDKANCLKYATTFTNAVSFPNNKVQVTGYKLHMGIPPKYFTPLCRREAPLGGSYLDEAIALGRQILILCELADEKSIKNPSEVHSRDVTGSGVEAHPMKVTLINLVKNMKAHRATLVKKN</sequence>
<accession>A0AAD4QWD2</accession>
<dbReference type="AlphaFoldDB" id="A0AAD4QWD2"/>
<protein>
    <submittedName>
        <fullName evidence="2">Uncharacterized protein</fullName>
    </submittedName>
</protein>
<keyword evidence="1" id="KW-0732">Signal</keyword>
<name>A0AAD4QWD2_9BILA</name>
<evidence type="ECO:0000313" key="3">
    <source>
        <dbReference type="Proteomes" id="UP001201812"/>
    </source>
</evidence>
<proteinExistence type="predicted"/>
<dbReference type="Proteomes" id="UP001201812">
    <property type="component" value="Unassembled WGS sequence"/>
</dbReference>
<keyword evidence="3" id="KW-1185">Reference proteome</keyword>
<organism evidence="2 3">
    <name type="scientific">Ditylenchus destructor</name>
    <dbReference type="NCBI Taxonomy" id="166010"/>
    <lineage>
        <taxon>Eukaryota</taxon>
        <taxon>Metazoa</taxon>
        <taxon>Ecdysozoa</taxon>
        <taxon>Nematoda</taxon>
        <taxon>Chromadorea</taxon>
        <taxon>Rhabditida</taxon>
        <taxon>Tylenchina</taxon>
        <taxon>Tylenchomorpha</taxon>
        <taxon>Sphaerularioidea</taxon>
        <taxon>Anguinidae</taxon>
        <taxon>Anguininae</taxon>
        <taxon>Ditylenchus</taxon>
    </lineage>
</organism>
<feature type="chain" id="PRO_5042062072" evidence="1">
    <location>
        <begin position="22"/>
        <end position="268"/>
    </location>
</feature>
<evidence type="ECO:0000313" key="2">
    <source>
        <dbReference type="EMBL" id="KAI1705449.1"/>
    </source>
</evidence>
<reference evidence="2" key="1">
    <citation type="submission" date="2022-01" db="EMBL/GenBank/DDBJ databases">
        <title>Genome Sequence Resource for Two Populations of Ditylenchus destructor, the Migratory Endoparasitic Phytonematode.</title>
        <authorList>
            <person name="Zhang H."/>
            <person name="Lin R."/>
            <person name="Xie B."/>
        </authorList>
    </citation>
    <scope>NUCLEOTIDE SEQUENCE</scope>
    <source>
        <strain evidence="2">BazhouSP</strain>
    </source>
</reference>
<feature type="signal peptide" evidence="1">
    <location>
        <begin position="1"/>
        <end position="21"/>
    </location>
</feature>
<gene>
    <name evidence="2" type="ORF">DdX_13587</name>
</gene>